<dbReference type="PROSITE" id="PS50853">
    <property type="entry name" value="FN3"/>
    <property type="match status" value="1"/>
</dbReference>
<dbReference type="STRING" id="762982.HMPREF9442_03088"/>
<feature type="domain" description="Fibronectin type-III" evidence="7">
    <location>
        <begin position="935"/>
        <end position="1028"/>
    </location>
</feature>
<dbReference type="InterPro" id="IPR038490">
    <property type="entry name" value="Gingipain_propep_sf"/>
</dbReference>
<dbReference type="CDD" id="cd10915">
    <property type="entry name" value="Peptidase_C25_N_2"/>
    <property type="match status" value="1"/>
</dbReference>
<dbReference type="PANTHER" id="PTHR21419">
    <property type="match status" value="1"/>
</dbReference>
<dbReference type="HOGENOM" id="CLU_243078_0_0_10"/>
<dbReference type="InterPro" id="IPR029031">
    <property type="entry name" value="Gingipain_N_sf"/>
</dbReference>
<dbReference type="GO" id="GO:0016020">
    <property type="term" value="C:membrane"/>
    <property type="evidence" value="ECO:0007669"/>
    <property type="project" value="UniProtKB-SubCell"/>
</dbReference>
<name>F3QXZ8_9BACT</name>
<dbReference type="PANTHER" id="PTHR21419:SF23">
    <property type="entry name" value="PROTEIN DEFECTIVE IN EXINE FORMATION 1"/>
    <property type="match status" value="1"/>
</dbReference>
<dbReference type="InterPro" id="IPR003961">
    <property type="entry name" value="FN3_dom"/>
</dbReference>
<evidence type="ECO:0000313" key="8">
    <source>
        <dbReference type="EMBL" id="EGG50856.1"/>
    </source>
</evidence>
<dbReference type="InterPro" id="IPR001769">
    <property type="entry name" value="Gingipain"/>
</dbReference>
<evidence type="ECO:0000256" key="6">
    <source>
        <dbReference type="SAM" id="SignalP"/>
    </source>
</evidence>
<dbReference type="InterPro" id="IPR029030">
    <property type="entry name" value="Caspase-like_dom_sf"/>
</dbReference>
<dbReference type="CDD" id="cd00063">
    <property type="entry name" value="FN3"/>
    <property type="match status" value="1"/>
</dbReference>
<dbReference type="eggNOG" id="COG1520">
    <property type="taxonomic scope" value="Bacteria"/>
</dbReference>
<dbReference type="OrthoDB" id="1110382at2"/>
<evidence type="ECO:0000256" key="5">
    <source>
        <dbReference type="ARBA" id="ARBA00023136"/>
    </source>
</evidence>
<keyword evidence="3 6" id="KW-0732">Signal</keyword>
<gene>
    <name evidence="8" type="ORF">HMPREF9442_03088</name>
</gene>
<dbReference type="SUPFAM" id="SSF52129">
    <property type="entry name" value="Caspase-like"/>
    <property type="match status" value="1"/>
</dbReference>
<evidence type="ECO:0000259" key="7">
    <source>
        <dbReference type="PROSITE" id="PS50853"/>
    </source>
</evidence>
<dbReference type="InterPro" id="IPR013783">
    <property type="entry name" value="Ig-like_fold"/>
</dbReference>
<accession>F3QXZ8</accession>
<dbReference type="SUPFAM" id="SSF69318">
    <property type="entry name" value="Integrin alpha N-terminal domain"/>
    <property type="match status" value="1"/>
</dbReference>
<dbReference type="RefSeq" id="WP_008629643.1">
    <property type="nucleotide sequence ID" value="NZ_GL883886.1"/>
</dbReference>
<reference evidence="8 9" key="1">
    <citation type="submission" date="2011-02" db="EMBL/GenBank/DDBJ databases">
        <authorList>
            <person name="Weinstock G."/>
            <person name="Sodergren E."/>
            <person name="Clifton S."/>
            <person name="Fulton L."/>
            <person name="Fulton B."/>
            <person name="Courtney L."/>
            <person name="Fronick C."/>
            <person name="Harrison M."/>
            <person name="Strong C."/>
            <person name="Farmer C."/>
            <person name="Delahaunty K."/>
            <person name="Markovic C."/>
            <person name="Hall O."/>
            <person name="Minx P."/>
            <person name="Tomlinson C."/>
            <person name="Mitreva M."/>
            <person name="Hou S."/>
            <person name="Chen J."/>
            <person name="Wollam A."/>
            <person name="Pepin K.H."/>
            <person name="Johnson M."/>
            <person name="Bhonagiri V."/>
            <person name="Zhang X."/>
            <person name="Suruliraj S."/>
            <person name="Warren W."/>
            <person name="Chinwalla A."/>
            <person name="Mardis E.R."/>
            <person name="Wilson R.K."/>
        </authorList>
    </citation>
    <scope>NUCLEOTIDE SEQUENCE [LARGE SCALE GENOMIC DNA]</scope>
    <source>
        <strain evidence="8 9">YIT 11841</strain>
    </source>
</reference>
<dbReference type="SUPFAM" id="SSF49265">
    <property type="entry name" value="Fibronectin type III"/>
    <property type="match status" value="1"/>
</dbReference>
<evidence type="ECO:0000256" key="1">
    <source>
        <dbReference type="ARBA" id="ARBA00004167"/>
    </source>
</evidence>
<dbReference type="InterPro" id="IPR013517">
    <property type="entry name" value="FG-GAP"/>
</dbReference>
<keyword evidence="9" id="KW-1185">Reference proteome</keyword>
<evidence type="ECO:0000313" key="9">
    <source>
        <dbReference type="Proteomes" id="UP000005546"/>
    </source>
</evidence>
<evidence type="ECO:0000256" key="3">
    <source>
        <dbReference type="ARBA" id="ARBA00022729"/>
    </source>
</evidence>
<keyword evidence="5" id="KW-0472">Membrane</keyword>
<dbReference type="Gene3D" id="2.60.40.3800">
    <property type="match status" value="1"/>
</dbReference>
<dbReference type="Pfam" id="PF01364">
    <property type="entry name" value="Peptidase_C25"/>
    <property type="match status" value="1"/>
</dbReference>
<dbReference type="Gene3D" id="3.40.50.1460">
    <property type="match status" value="1"/>
</dbReference>
<sequence length="1580" mass="175697">MKRIIPLIFLLLAGYMAVRAQISGQAEVNVNDLSFSKQDGYDVIRWNGGDYKIQQAGAPELPVILKTYVVPLEAKLTGVEVSVSNRMAVNGNFMPYPVQPPIPITEKQDEVKFTQPDASIYQGTEVYPKIKAQIVADYNEMGYHLVTVQLHPVEYDPVSQKLFVSHLNFVLRYDMVGVDGVQSQKQSVRRANAIKKVIRSMVDNPEDVDVFTSSKVKLVGEAVMDVQTRVASASMPIDVIQEQIPDYIIITNNKLKGEFQRLADWKTQKGVPTLVKDVESIGKEYQGSDLAEKIHTYLQECYHKWGAGLFVLLGGDTNIIPARCYIYSNVEYPSDAYYTDLESDWNANKNHIYKETGDGMNMDRLCYLGRASVEDIEEAKTFINKVLMYEKMENVSTEYLMNHLAISAYISKDESKDSLYNDGKESINGYLSHYPQITKWYLFDHYNCTCPRHHDKTMYHSGQELNKEHFLSALQDGGDSGLDHFHIVYHMDHSHPRALGASSKDKHESIYIQDVNNLINGDYPLIMISGGCKPAKFTEDCIAEHFLTNPLGGAVAFIGNANDGYADETYQYNNFLAALYRKHIYHIGTILNQMINYNDFSTIHEYYRLHLLGDPEMPVWSAVPQKLEVYVTPTQIAAGTNTITVQITNLPAGEEATVCLMKDAEAYTVVTINDTKPHSFTFNPKTSGEMKVTVTARNYIPFEKSIPVSRPEENLITIAEIRNFSGTLRTGGTANLDICLKNDGKDRAFDVTAKLSTSSPYITMINDSVYYGEVSGTYYPVPGQTQFSFKIAEDAPEIGRYEWNAVCFYLTISRRGTDAVNVDTFKVDLKQNKQKLFRIMIRRTSDGDLIPEAGEKVTLSVAKRTEGITSDMTCSVVSLDTTTATVNKRNATSTTAFINISNKYKTGNPIPLKIVLYTAGVAQDSVITDIAEKAVPIDLSKVHTELGNNSISLYWDKMGSEELYNIYRSNREDGGFVLQNKYPVSTRYYKDEGLDPLTTYYYKLNTLTSGYIEGEKSEAVRAWTIYPTMGMFPLSMGKSLHYTCEAHTADFDYDGQKEIFLTGYTDEGTEGMVVAIRPDGTEPYDLDGNATSYSGYAEIPWKAEATPVVADLLGNGEQYIISLTRNYNKCDDYVTCYSSLDKDGDKLPDMLWRTNIGMMSCYRPPVVTDVDAPDGKGEKEIVFRSEFEKKPIVIMDAHGNIKASFGNLSGDFFGEPAVADLDGDGYKEIICGSSDGHVYVWQHDGKPYLRSPFFSRPGQMLNCSPTICDLDGDGEKEILVTTRNTNLSYIYAIRQDGSCVGNFDSNASTPACIPYVSNGIEHPLSVGDVNGDGRLEVVALGYDCVRIWSDAGELLINRSLPGLLTESYINLTCPLLADVDGDDAIDIVFHQDNLIYALHNDGTDITGFPLSTADKMDNGVCVSDVDGDGKNEIIAADKSGNIYAWKTNGKSTAIEWGRSRFDTGFTGEYIPHYEDPKVLTSSTEWGGGAFTNDIIVRSGTFKIPSGKTLQMRDGYRIYVLEGGTLEVDGGTIQNADVLVKSGGTLNIKNNGGIHLNRYGKLNAEKGAIVNALYGEVQTAR</sequence>
<keyword evidence="4" id="KW-1133">Transmembrane helix</keyword>
<proteinExistence type="predicted"/>
<dbReference type="Proteomes" id="UP000005546">
    <property type="component" value="Unassembled WGS sequence"/>
</dbReference>
<dbReference type="Gene3D" id="2.130.10.130">
    <property type="entry name" value="Integrin alpha, N-terminal"/>
    <property type="match status" value="1"/>
</dbReference>
<comment type="subcellular location">
    <subcellularLocation>
        <location evidence="1">Membrane</location>
        <topology evidence="1">Single-pass membrane protein</topology>
    </subcellularLocation>
</comment>
<feature type="chain" id="PRO_5003305583" evidence="6">
    <location>
        <begin position="21"/>
        <end position="1580"/>
    </location>
</feature>
<dbReference type="Pfam" id="PF13517">
    <property type="entry name" value="FG-GAP_3"/>
    <property type="match status" value="1"/>
</dbReference>
<organism evidence="8 9">
    <name type="scientific">Paraprevotella xylaniphila YIT 11841</name>
    <dbReference type="NCBI Taxonomy" id="762982"/>
    <lineage>
        <taxon>Bacteria</taxon>
        <taxon>Pseudomonadati</taxon>
        <taxon>Bacteroidota</taxon>
        <taxon>Bacteroidia</taxon>
        <taxon>Bacteroidales</taxon>
        <taxon>Prevotellaceae</taxon>
        <taxon>Paraprevotella</taxon>
    </lineage>
</organism>
<keyword evidence="2" id="KW-0812">Transmembrane</keyword>
<dbReference type="GO" id="GO:0008234">
    <property type="term" value="F:cysteine-type peptidase activity"/>
    <property type="evidence" value="ECO:0007669"/>
    <property type="project" value="InterPro"/>
</dbReference>
<comment type="caution">
    <text evidence="8">The sequence shown here is derived from an EMBL/GenBank/DDBJ whole genome shotgun (WGS) entry which is preliminary data.</text>
</comment>
<dbReference type="InterPro" id="IPR045232">
    <property type="entry name" value="FAM234"/>
</dbReference>
<dbReference type="InterPro" id="IPR028994">
    <property type="entry name" value="Integrin_alpha_N"/>
</dbReference>
<protein>
    <submittedName>
        <fullName evidence="8">FG-GAP repeat protein</fullName>
    </submittedName>
</protein>
<evidence type="ECO:0000256" key="4">
    <source>
        <dbReference type="ARBA" id="ARBA00022989"/>
    </source>
</evidence>
<dbReference type="eggNOG" id="COG4870">
    <property type="taxonomic scope" value="Bacteria"/>
</dbReference>
<feature type="signal peptide" evidence="6">
    <location>
        <begin position="1"/>
        <end position="20"/>
    </location>
</feature>
<dbReference type="EMBL" id="AFBR01000091">
    <property type="protein sequence ID" value="EGG50856.1"/>
    <property type="molecule type" value="Genomic_DNA"/>
</dbReference>
<dbReference type="Gene3D" id="3.40.50.10390">
    <property type="entry name" value="Gingipain r, domain 1"/>
    <property type="match status" value="1"/>
</dbReference>
<dbReference type="InterPro" id="IPR036116">
    <property type="entry name" value="FN3_sf"/>
</dbReference>
<dbReference type="GO" id="GO:0006508">
    <property type="term" value="P:proteolysis"/>
    <property type="evidence" value="ECO:0007669"/>
    <property type="project" value="InterPro"/>
</dbReference>
<evidence type="ECO:0000256" key="2">
    <source>
        <dbReference type="ARBA" id="ARBA00022692"/>
    </source>
</evidence>
<dbReference type="Gene3D" id="2.60.40.10">
    <property type="entry name" value="Immunoglobulins"/>
    <property type="match status" value="2"/>
</dbReference>